<dbReference type="AlphaFoldDB" id="A0A3D8JUQ4"/>
<dbReference type="Proteomes" id="UP000256838">
    <property type="component" value="Unassembled WGS sequence"/>
</dbReference>
<comment type="caution">
    <text evidence="3">The sequence shown here is derived from an EMBL/GenBank/DDBJ whole genome shotgun (WGS) entry which is preliminary data.</text>
</comment>
<protein>
    <submittedName>
        <fullName evidence="3">Nucleotidyltransferase family protein</fullName>
    </submittedName>
</protein>
<evidence type="ECO:0000313" key="3">
    <source>
        <dbReference type="EMBL" id="RDU96807.1"/>
    </source>
</evidence>
<dbReference type="CDD" id="cd04182">
    <property type="entry name" value="GT_2_like_f"/>
    <property type="match status" value="1"/>
</dbReference>
<evidence type="ECO:0000259" key="2">
    <source>
        <dbReference type="Pfam" id="PF12804"/>
    </source>
</evidence>
<dbReference type="PANTHER" id="PTHR43777:SF1">
    <property type="entry name" value="MOLYBDENUM COFACTOR CYTIDYLYLTRANSFERASE"/>
    <property type="match status" value="1"/>
</dbReference>
<dbReference type="EMBL" id="QRGA01000012">
    <property type="protein sequence ID" value="RDU96807.1"/>
    <property type="molecule type" value="Genomic_DNA"/>
</dbReference>
<evidence type="ECO:0000313" key="4">
    <source>
        <dbReference type="Proteomes" id="UP000256838"/>
    </source>
</evidence>
<dbReference type="InterPro" id="IPR025877">
    <property type="entry name" value="MobA-like_NTP_Trfase"/>
</dbReference>
<dbReference type="Pfam" id="PF12804">
    <property type="entry name" value="NTP_transf_3"/>
    <property type="match status" value="1"/>
</dbReference>
<dbReference type="GO" id="GO:0016779">
    <property type="term" value="F:nucleotidyltransferase activity"/>
    <property type="evidence" value="ECO:0007669"/>
    <property type="project" value="UniProtKB-ARBA"/>
</dbReference>
<sequence>MTYASSTTALLLAAGLGTRFDPSGIQSKLLAPLADGTPVACASARALLTILPHVTAVVRPGAEALAHALNDAGCDVVFSADAERGMGASLAAGVRATEEAEGWIVALADMPWIAPATIEEIARRVDSGASVVAPLYRGRRGHPVGFGAMHREALSSLDGDVGARRILETADVTLIDVDDAGVLADIDTYADLLRQR</sequence>
<name>A0A3D8JUQ4_9BURK</name>
<dbReference type="RefSeq" id="WP_115535596.1">
    <property type="nucleotide sequence ID" value="NZ_QRGA01000012.1"/>
</dbReference>
<dbReference type="SUPFAM" id="SSF53448">
    <property type="entry name" value="Nucleotide-diphospho-sugar transferases"/>
    <property type="match status" value="1"/>
</dbReference>
<evidence type="ECO:0000256" key="1">
    <source>
        <dbReference type="ARBA" id="ARBA00022842"/>
    </source>
</evidence>
<dbReference type="OrthoDB" id="5298793at2"/>
<accession>A0A3D8JUQ4</accession>
<keyword evidence="4" id="KW-1185">Reference proteome</keyword>
<organism evidence="3 4">
    <name type="scientific">Trinickia dinghuensis</name>
    <dbReference type="NCBI Taxonomy" id="2291023"/>
    <lineage>
        <taxon>Bacteria</taxon>
        <taxon>Pseudomonadati</taxon>
        <taxon>Pseudomonadota</taxon>
        <taxon>Betaproteobacteria</taxon>
        <taxon>Burkholderiales</taxon>
        <taxon>Burkholderiaceae</taxon>
        <taxon>Trinickia</taxon>
    </lineage>
</organism>
<dbReference type="PANTHER" id="PTHR43777">
    <property type="entry name" value="MOLYBDENUM COFACTOR CYTIDYLYLTRANSFERASE"/>
    <property type="match status" value="1"/>
</dbReference>
<keyword evidence="1" id="KW-0460">Magnesium</keyword>
<keyword evidence="3" id="KW-0808">Transferase</keyword>
<gene>
    <name evidence="3" type="ORF">DWV00_21290</name>
</gene>
<dbReference type="Gene3D" id="3.90.550.10">
    <property type="entry name" value="Spore Coat Polysaccharide Biosynthesis Protein SpsA, Chain A"/>
    <property type="match status" value="1"/>
</dbReference>
<dbReference type="InterPro" id="IPR029044">
    <property type="entry name" value="Nucleotide-diphossugar_trans"/>
</dbReference>
<proteinExistence type="predicted"/>
<feature type="domain" description="MobA-like NTP transferase" evidence="2">
    <location>
        <begin position="9"/>
        <end position="169"/>
    </location>
</feature>
<reference evidence="3 4" key="1">
    <citation type="submission" date="2018-08" db="EMBL/GenBank/DDBJ databases">
        <title>Paraburkholderia sp. DHOM06 isolated from forest soil.</title>
        <authorList>
            <person name="Gao Z.-H."/>
            <person name="Qiu L.-H."/>
        </authorList>
    </citation>
    <scope>NUCLEOTIDE SEQUENCE [LARGE SCALE GENOMIC DNA]</scope>
    <source>
        <strain evidence="3 4">DHOM06</strain>
    </source>
</reference>